<evidence type="ECO:0008006" key="3">
    <source>
        <dbReference type="Google" id="ProtNLM"/>
    </source>
</evidence>
<keyword evidence="2" id="KW-1185">Reference proteome</keyword>
<gene>
    <name evidence="1" type="ORF">SODALDRAFT_271487</name>
</gene>
<accession>A0A3N2Q051</accession>
<evidence type="ECO:0000313" key="2">
    <source>
        <dbReference type="Proteomes" id="UP000272025"/>
    </source>
</evidence>
<dbReference type="RefSeq" id="XP_028467955.1">
    <property type="nucleotide sequence ID" value="XM_028607778.1"/>
</dbReference>
<dbReference type="STRING" id="1314773.A0A3N2Q051"/>
<proteinExistence type="predicted"/>
<dbReference type="GeneID" id="39576256"/>
<sequence>LPKRSTTNIVATLIYHIKIALNRRKVATLIIIDIKGAFDTVLRNRLYYRLRE</sequence>
<dbReference type="EMBL" id="ML119052">
    <property type="protein sequence ID" value="ROT40149.1"/>
    <property type="molecule type" value="Genomic_DNA"/>
</dbReference>
<dbReference type="AlphaFoldDB" id="A0A3N2Q051"/>
<organism evidence="1 2">
    <name type="scientific">Sodiomyces alkalinus (strain CBS 110278 / VKM F-3762 / F11)</name>
    <name type="common">Alkaliphilic filamentous fungus</name>
    <dbReference type="NCBI Taxonomy" id="1314773"/>
    <lineage>
        <taxon>Eukaryota</taxon>
        <taxon>Fungi</taxon>
        <taxon>Dikarya</taxon>
        <taxon>Ascomycota</taxon>
        <taxon>Pezizomycotina</taxon>
        <taxon>Sordariomycetes</taxon>
        <taxon>Hypocreomycetidae</taxon>
        <taxon>Glomerellales</taxon>
        <taxon>Plectosphaerellaceae</taxon>
        <taxon>Sodiomyces</taxon>
    </lineage>
</organism>
<reference evidence="1 2" key="1">
    <citation type="journal article" date="2018" name="Mol. Ecol.">
        <title>The obligate alkalophilic soda-lake fungus Sodiomyces alkalinus has shifted to a protein diet.</title>
        <authorList>
            <person name="Grum-Grzhimaylo A.A."/>
            <person name="Falkoski D.L."/>
            <person name="van den Heuvel J."/>
            <person name="Valero-Jimenez C.A."/>
            <person name="Min B."/>
            <person name="Choi I.G."/>
            <person name="Lipzen A."/>
            <person name="Daum C.G."/>
            <person name="Aanen D.K."/>
            <person name="Tsang A."/>
            <person name="Henrissat B."/>
            <person name="Bilanenko E.N."/>
            <person name="de Vries R.P."/>
            <person name="van Kan J.A.L."/>
            <person name="Grigoriev I.V."/>
            <person name="Debets A.J.M."/>
        </authorList>
    </citation>
    <scope>NUCLEOTIDE SEQUENCE [LARGE SCALE GENOMIC DNA]</scope>
    <source>
        <strain evidence="1 2">F11</strain>
    </source>
</reference>
<evidence type="ECO:0000313" key="1">
    <source>
        <dbReference type="EMBL" id="ROT40149.1"/>
    </source>
</evidence>
<feature type="non-terminal residue" evidence="1">
    <location>
        <position position="1"/>
    </location>
</feature>
<dbReference type="OrthoDB" id="4842715at2759"/>
<name>A0A3N2Q051_SODAK</name>
<protein>
    <recommendedName>
        <fullName evidence="3">Reverse transcriptase domain-containing protein</fullName>
    </recommendedName>
</protein>
<dbReference type="Proteomes" id="UP000272025">
    <property type="component" value="Unassembled WGS sequence"/>
</dbReference>